<dbReference type="SUPFAM" id="SSF50621">
    <property type="entry name" value="Alanine racemase C-terminal domain-like"/>
    <property type="match status" value="1"/>
</dbReference>
<feature type="active site" description="Proton acceptor; specific for D-alanine" evidence="4">
    <location>
        <position position="32"/>
    </location>
</feature>
<keyword evidence="2 4" id="KW-0663">Pyridoxal phosphate</keyword>
<reference evidence="9 10" key="1">
    <citation type="submission" date="2018-03" db="EMBL/GenBank/DDBJ databases">
        <title>Genomic Encyclopedia of Archaeal and Bacterial Type Strains, Phase II (KMG-II): from individual species to whole genera.</title>
        <authorList>
            <person name="Goeker M."/>
        </authorList>
    </citation>
    <scope>NUCLEOTIDE SEQUENCE [LARGE SCALE GENOMIC DNA]</scope>
    <source>
        <strain evidence="9 10">DSM 43146</strain>
    </source>
</reference>
<feature type="binding site" evidence="4 6">
    <location>
        <position position="130"/>
    </location>
    <ligand>
        <name>substrate</name>
    </ligand>
</feature>
<evidence type="ECO:0000256" key="7">
    <source>
        <dbReference type="SAM" id="MobiDB-lite"/>
    </source>
</evidence>
<dbReference type="InterPro" id="IPR011079">
    <property type="entry name" value="Ala_racemase_C"/>
</dbReference>
<evidence type="ECO:0000313" key="9">
    <source>
        <dbReference type="EMBL" id="PRX26005.1"/>
    </source>
</evidence>
<dbReference type="PANTHER" id="PTHR30511:SF0">
    <property type="entry name" value="ALANINE RACEMASE, CATABOLIC-RELATED"/>
    <property type="match status" value="1"/>
</dbReference>
<dbReference type="Pfam" id="PF01168">
    <property type="entry name" value="Ala_racemase_N"/>
    <property type="match status" value="1"/>
</dbReference>
<comment type="pathway">
    <text evidence="4">Amino-acid biosynthesis; D-alanine biosynthesis; D-alanine from L-alanine: step 1/1.</text>
</comment>
<evidence type="ECO:0000256" key="1">
    <source>
        <dbReference type="ARBA" id="ARBA00001933"/>
    </source>
</evidence>
<evidence type="ECO:0000313" key="10">
    <source>
        <dbReference type="Proteomes" id="UP000239415"/>
    </source>
</evidence>
<feature type="modified residue" description="N6-(pyridoxal phosphate)lysine" evidence="4 5">
    <location>
        <position position="32"/>
    </location>
</feature>
<comment type="function">
    <text evidence="4">Catalyzes the interconversion of L-alanine and D-alanine. May also act on other amino acids.</text>
</comment>
<dbReference type="HAMAP" id="MF_01201">
    <property type="entry name" value="Ala_racemase"/>
    <property type="match status" value="1"/>
</dbReference>
<protein>
    <recommendedName>
        <fullName evidence="4">Alanine racemase</fullName>
        <ecNumber evidence="4">5.1.1.1</ecNumber>
    </recommendedName>
</protein>
<comment type="cofactor">
    <cofactor evidence="1 4 5">
        <name>pyridoxal 5'-phosphate</name>
        <dbReference type="ChEBI" id="CHEBI:597326"/>
    </cofactor>
</comment>
<dbReference type="FunFam" id="3.20.20.10:FF:000002">
    <property type="entry name" value="Alanine racemase"/>
    <property type="match status" value="1"/>
</dbReference>
<feature type="domain" description="Alanine racemase C-terminal" evidence="8">
    <location>
        <begin position="239"/>
        <end position="366"/>
    </location>
</feature>
<dbReference type="InterPro" id="IPR001608">
    <property type="entry name" value="Ala_racemase_N"/>
</dbReference>
<evidence type="ECO:0000256" key="3">
    <source>
        <dbReference type="ARBA" id="ARBA00023235"/>
    </source>
</evidence>
<dbReference type="Gene3D" id="2.40.37.10">
    <property type="entry name" value="Lyase, Ornithine Decarboxylase, Chain A, domain 1"/>
    <property type="match status" value="1"/>
</dbReference>
<dbReference type="InterPro" id="IPR000821">
    <property type="entry name" value="Ala_racemase"/>
</dbReference>
<name>A0A2T0KQZ1_9ACTN</name>
<dbReference type="PRINTS" id="PR00992">
    <property type="entry name" value="ALARACEMASE"/>
</dbReference>
<dbReference type="OrthoDB" id="9813814at2"/>
<dbReference type="Gene3D" id="3.20.20.10">
    <property type="entry name" value="Alanine racemase"/>
    <property type="match status" value="1"/>
</dbReference>
<dbReference type="Pfam" id="PF00842">
    <property type="entry name" value="Ala_racemase_C"/>
    <property type="match status" value="1"/>
</dbReference>
<dbReference type="GO" id="GO:0005829">
    <property type="term" value="C:cytosol"/>
    <property type="evidence" value="ECO:0007669"/>
    <property type="project" value="TreeGrafter"/>
</dbReference>
<dbReference type="PANTHER" id="PTHR30511">
    <property type="entry name" value="ALANINE RACEMASE"/>
    <property type="match status" value="1"/>
</dbReference>
<sequence>MTRALIDLDAIGHNTRLLARAAAGAGLMAVVKADGFGHGAVQVAGATLAHGASWLGVTSLQEALELRSAGITAPILMWLYAPFETMDEALLADVDVSASSIAALETLGRAAKRVGRPASVHLKADTGLSRGGATEAEWPEMIETAVRLRAAGLIEIRAVWSHLANAEDPSDPGLHRQLETFARIRAKSRSADIDPPLIHMANSAAALQVPAAHFDLVRPGIAIYGVEPVPGRVFGLRPAMTLESTVILTKRVGPGTGVSYGPEHVTDRDTTLALVPAGYADGVPRRTGGRGWVSIGGLRCPIVGRVAMDQVVVDAGDHPVVAGDRVVIFGSGENGEPTVAEWAEWAETNPHEILTGIGTRVPRIHYSVESPKETSTRSPSLPVECAEMTPS</sequence>
<evidence type="ECO:0000256" key="6">
    <source>
        <dbReference type="PIRSR" id="PIRSR600821-52"/>
    </source>
</evidence>
<dbReference type="SMART" id="SM01005">
    <property type="entry name" value="Ala_racemase_C"/>
    <property type="match status" value="1"/>
</dbReference>
<dbReference type="AlphaFoldDB" id="A0A2T0KQZ1"/>
<dbReference type="RefSeq" id="WP_106315644.1">
    <property type="nucleotide sequence ID" value="NZ_BOMO01000119.1"/>
</dbReference>
<dbReference type="GO" id="GO:0030170">
    <property type="term" value="F:pyridoxal phosphate binding"/>
    <property type="evidence" value="ECO:0007669"/>
    <property type="project" value="UniProtKB-UniRule"/>
</dbReference>
<dbReference type="UniPathway" id="UPA00042">
    <property type="reaction ID" value="UER00497"/>
</dbReference>
<dbReference type="GO" id="GO:0030632">
    <property type="term" value="P:D-alanine biosynthetic process"/>
    <property type="evidence" value="ECO:0007669"/>
    <property type="project" value="UniProtKB-UniRule"/>
</dbReference>
<evidence type="ECO:0000256" key="2">
    <source>
        <dbReference type="ARBA" id="ARBA00022898"/>
    </source>
</evidence>
<evidence type="ECO:0000256" key="5">
    <source>
        <dbReference type="PIRSR" id="PIRSR600821-50"/>
    </source>
</evidence>
<comment type="similarity">
    <text evidence="4">Belongs to the alanine racemase family.</text>
</comment>
<proteinExistence type="inferred from homology"/>
<accession>A0A2T0KQZ1</accession>
<dbReference type="GO" id="GO:0008784">
    <property type="term" value="F:alanine racemase activity"/>
    <property type="evidence" value="ECO:0007669"/>
    <property type="project" value="UniProtKB-UniRule"/>
</dbReference>
<gene>
    <name evidence="9" type="ORF">CLV67_101731</name>
</gene>
<dbReference type="NCBIfam" id="TIGR00492">
    <property type="entry name" value="alr"/>
    <property type="match status" value="1"/>
</dbReference>
<comment type="caution">
    <text evidence="9">The sequence shown here is derived from an EMBL/GenBank/DDBJ whole genome shotgun (WGS) entry which is preliminary data.</text>
</comment>
<dbReference type="SUPFAM" id="SSF51419">
    <property type="entry name" value="PLP-binding barrel"/>
    <property type="match status" value="1"/>
</dbReference>
<evidence type="ECO:0000256" key="4">
    <source>
        <dbReference type="HAMAP-Rule" id="MF_01201"/>
    </source>
</evidence>
<dbReference type="InterPro" id="IPR029066">
    <property type="entry name" value="PLP-binding_barrel"/>
</dbReference>
<dbReference type="InterPro" id="IPR009006">
    <property type="entry name" value="Ala_racemase/Decarboxylase_C"/>
</dbReference>
<feature type="active site" description="Proton acceptor; specific for L-alanine" evidence="4">
    <location>
        <position position="260"/>
    </location>
</feature>
<dbReference type="CDD" id="cd00430">
    <property type="entry name" value="PLPDE_III_AR"/>
    <property type="match status" value="1"/>
</dbReference>
<dbReference type="Proteomes" id="UP000239415">
    <property type="component" value="Unassembled WGS sequence"/>
</dbReference>
<evidence type="ECO:0000259" key="8">
    <source>
        <dbReference type="SMART" id="SM01005"/>
    </source>
</evidence>
<organism evidence="9 10">
    <name type="scientific">Actinoplanes italicus</name>
    <dbReference type="NCBI Taxonomy" id="113567"/>
    <lineage>
        <taxon>Bacteria</taxon>
        <taxon>Bacillati</taxon>
        <taxon>Actinomycetota</taxon>
        <taxon>Actinomycetes</taxon>
        <taxon>Micromonosporales</taxon>
        <taxon>Micromonosporaceae</taxon>
        <taxon>Actinoplanes</taxon>
    </lineage>
</organism>
<keyword evidence="10" id="KW-1185">Reference proteome</keyword>
<keyword evidence="3 4" id="KW-0413">Isomerase</keyword>
<feature type="binding site" evidence="4 6">
    <location>
        <position position="308"/>
    </location>
    <ligand>
        <name>substrate</name>
    </ligand>
</feature>
<dbReference type="GO" id="GO:0009252">
    <property type="term" value="P:peptidoglycan biosynthetic process"/>
    <property type="evidence" value="ECO:0007669"/>
    <property type="project" value="TreeGrafter"/>
</dbReference>
<feature type="region of interest" description="Disordered" evidence="7">
    <location>
        <begin position="369"/>
        <end position="391"/>
    </location>
</feature>
<dbReference type="EMBL" id="PVMZ01000001">
    <property type="protein sequence ID" value="PRX26005.1"/>
    <property type="molecule type" value="Genomic_DNA"/>
</dbReference>
<dbReference type="EC" id="5.1.1.1" evidence="4"/>
<comment type="catalytic activity">
    <reaction evidence="4">
        <text>L-alanine = D-alanine</text>
        <dbReference type="Rhea" id="RHEA:20249"/>
        <dbReference type="ChEBI" id="CHEBI:57416"/>
        <dbReference type="ChEBI" id="CHEBI:57972"/>
        <dbReference type="EC" id="5.1.1.1"/>
    </reaction>
</comment>